<name>A0A2M9R6Q4_9FLAO</name>
<dbReference type="SUPFAM" id="SSF52218">
    <property type="entry name" value="Flavoproteins"/>
    <property type="match status" value="1"/>
</dbReference>
<dbReference type="PANTHER" id="PTHR30543">
    <property type="entry name" value="CHROMATE REDUCTASE"/>
    <property type="match status" value="1"/>
</dbReference>
<evidence type="ECO:0000313" key="2">
    <source>
        <dbReference type="EMBL" id="PJR04546.1"/>
    </source>
</evidence>
<accession>A0A2M9R6Q4</accession>
<dbReference type="GO" id="GO:0005829">
    <property type="term" value="C:cytosol"/>
    <property type="evidence" value="ECO:0007669"/>
    <property type="project" value="TreeGrafter"/>
</dbReference>
<dbReference type="InterPro" id="IPR005025">
    <property type="entry name" value="FMN_Rdtase-like_dom"/>
</dbReference>
<dbReference type="PANTHER" id="PTHR30543:SF21">
    <property type="entry name" value="NAD(P)H-DEPENDENT FMN REDUCTASE LOT6"/>
    <property type="match status" value="1"/>
</dbReference>
<dbReference type="GO" id="GO:0016491">
    <property type="term" value="F:oxidoreductase activity"/>
    <property type="evidence" value="ECO:0007669"/>
    <property type="project" value="InterPro"/>
</dbReference>
<dbReference type="Proteomes" id="UP000231960">
    <property type="component" value="Unassembled WGS sequence"/>
</dbReference>
<comment type="caution">
    <text evidence="2">The sequence shown here is derived from an EMBL/GenBank/DDBJ whole genome shotgun (WGS) entry which is preliminary data.</text>
</comment>
<organism evidence="2 3">
    <name type="scientific">Avrilella dinanensis</name>
    <dbReference type="NCBI Taxonomy" id="2008672"/>
    <lineage>
        <taxon>Bacteria</taxon>
        <taxon>Pseudomonadati</taxon>
        <taxon>Bacteroidota</taxon>
        <taxon>Flavobacteriia</taxon>
        <taxon>Flavobacteriales</taxon>
        <taxon>Flavobacteriaceae</taxon>
        <taxon>Avrilella</taxon>
    </lineage>
</organism>
<dbReference type="InterPro" id="IPR050712">
    <property type="entry name" value="NAD(P)H-dep_reductase"/>
</dbReference>
<dbReference type="OrthoDB" id="5767802at2"/>
<evidence type="ECO:0000313" key="3">
    <source>
        <dbReference type="Proteomes" id="UP000231960"/>
    </source>
</evidence>
<feature type="domain" description="NADPH-dependent FMN reductase-like" evidence="1">
    <location>
        <begin position="4"/>
        <end position="144"/>
    </location>
</feature>
<proteinExistence type="predicted"/>
<dbReference type="InterPro" id="IPR029039">
    <property type="entry name" value="Flavoprotein-like_sf"/>
</dbReference>
<dbReference type="Gene3D" id="3.40.50.360">
    <property type="match status" value="1"/>
</dbReference>
<dbReference type="GO" id="GO:0010181">
    <property type="term" value="F:FMN binding"/>
    <property type="evidence" value="ECO:0007669"/>
    <property type="project" value="TreeGrafter"/>
</dbReference>
<dbReference type="AlphaFoldDB" id="A0A2M9R6Q4"/>
<protein>
    <recommendedName>
        <fullName evidence="1">NADPH-dependent FMN reductase-like domain-containing protein</fullName>
    </recommendedName>
</protein>
<reference evidence="2 3" key="1">
    <citation type="submission" date="2017-06" db="EMBL/GenBank/DDBJ databases">
        <title>Description of Avrilella dinanensis gen. nov. sp. nov.</title>
        <authorList>
            <person name="Leyer C."/>
            <person name="Sassi M."/>
            <person name="Minet J."/>
            <person name="Kayal S."/>
            <person name="Cattoir V."/>
        </authorList>
    </citation>
    <scope>NUCLEOTIDE SEQUENCE [LARGE SCALE GENOMIC DNA]</scope>
    <source>
        <strain evidence="2 3">UR159</strain>
    </source>
</reference>
<dbReference type="Pfam" id="PF03358">
    <property type="entry name" value="FMN_red"/>
    <property type="match status" value="1"/>
</dbReference>
<evidence type="ECO:0000259" key="1">
    <source>
        <dbReference type="Pfam" id="PF03358"/>
    </source>
</evidence>
<dbReference type="RefSeq" id="WP_100678105.1">
    <property type="nucleotide sequence ID" value="NZ_NIPO01000001.1"/>
</dbReference>
<dbReference type="EMBL" id="NIPO01000001">
    <property type="protein sequence ID" value="PJR04546.1"/>
    <property type="molecule type" value="Genomic_DNA"/>
</dbReference>
<sequence>MKTKTLALLGSNSIHSINKQLLNSILRFDEAKNIDNIAIQNIDLPIYSIDIEKNEGFPETLKELHQTISNYNSYLIVSNEHNRTVSAFFKNILDWISRIDFDTFKDKNILIITASTGRMGGKAANDYLHTYFSRMQARRITTVTFPSFNDNFDTANGQILQPDLEKQIKEALLSFRADE</sequence>
<gene>
    <name evidence="2" type="ORF">CDL10_08320</name>
</gene>
<keyword evidence="3" id="KW-1185">Reference proteome</keyword>